<dbReference type="AlphaFoldDB" id="A0A4Y2H5D6"/>
<dbReference type="GO" id="GO:0006508">
    <property type="term" value="P:proteolysis"/>
    <property type="evidence" value="ECO:0007669"/>
    <property type="project" value="InterPro"/>
</dbReference>
<evidence type="ECO:0000313" key="1">
    <source>
        <dbReference type="EMBL" id="GBM60146.1"/>
    </source>
</evidence>
<proteinExistence type="predicted"/>
<organism evidence="1 2">
    <name type="scientific">Araneus ventricosus</name>
    <name type="common">Orbweaver spider</name>
    <name type="synonym">Epeira ventricosa</name>
    <dbReference type="NCBI Taxonomy" id="182803"/>
    <lineage>
        <taxon>Eukaryota</taxon>
        <taxon>Metazoa</taxon>
        <taxon>Ecdysozoa</taxon>
        <taxon>Arthropoda</taxon>
        <taxon>Chelicerata</taxon>
        <taxon>Arachnida</taxon>
        <taxon>Araneae</taxon>
        <taxon>Araneomorphae</taxon>
        <taxon>Entelegynae</taxon>
        <taxon>Araneoidea</taxon>
        <taxon>Araneidae</taxon>
        <taxon>Araneus</taxon>
    </lineage>
</organism>
<dbReference type="InterPro" id="IPR001969">
    <property type="entry name" value="Aspartic_peptidase_AS"/>
</dbReference>
<dbReference type="OrthoDB" id="6469757at2759"/>
<keyword evidence="2" id="KW-1185">Reference proteome</keyword>
<accession>A0A4Y2H5D6</accession>
<dbReference type="Proteomes" id="UP000499080">
    <property type="component" value="Unassembled WGS sequence"/>
</dbReference>
<dbReference type="GO" id="GO:0004190">
    <property type="term" value="F:aspartic-type endopeptidase activity"/>
    <property type="evidence" value="ECO:0007669"/>
    <property type="project" value="InterPro"/>
</dbReference>
<name>A0A4Y2H5D6_ARAVE</name>
<evidence type="ECO:0000313" key="2">
    <source>
        <dbReference type="Proteomes" id="UP000499080"/>
    </source>
</evidence>
<dbReference type="PROSITE" id="PS00141">
    <property type="entry name" value="ASP_PROTEASE"/>
    <property type="match status" value="1"/>
</dbReference>
<gene>
    <name evidence="1" type="ORF">AVEN_38476_1</name>
</gene>
<comment type="caution">
    <text evidence="1">The sequence shown here is derived from an EMBL/GenBank/DDBJ whole genome shotgun (WGS) entry which is preliminary data.</text>
</comment>
<protein>
    <submittedName>
        <fullName evidence="1">Uncharacterized protein</fullName>
    </submittedName>
</protein>
<reference evidence="1 2" key="1">
    <citation type="journal article" date="2019" name="Sci. Rep.">
        <title>Orb-weaving spider Araneus ventricosus genome elucidates the spidroin gene catalogue.</title>
        <authorList>
            <person name="Kono N."/>
            <person name="Nakamura H."/>
            <person name="Ohtoshi R."/>
            <person name="Moran D.A.P."/>
            <person name="Shinohara A."/>
            <person name="Yoshida Y."/>
            <person name="Fujiwara M."/>
            <person name="Mori M."/>
            <person name="Tomita M."/>
            <person name="Arakawa K."/>
        </authorList>
    </citation>
    <scope>NUCLEOTIDE SEQUENCE [LARGE SCALE GENOMIC DNA]</scope>
</reference>
<dbReference type="EMBL" id="BGPR01001714">
    <property type="protein sequence ID" value="GBM60146.1"/>
    <property type="molecule type" value="Genomic_DNA"/>
</dbReference>
<sequence length="84" mass="9263">MPSDYVHPGKLTCGCLTGRRLPFLNKAPEEGLKVSVVSGERNCLYFEGYICGIPCWMLVDTGSSVILLRTDLVKKEGEIYLHGS</sequence>